<feature type="transmembrane region" description="Helical" evidence="6">
    <location>
        <begin position="49"/>
        <end position="70"/>
    </location>
</feature>
<keyword evidence="3 6" id="KW-1133">Transmembrane helix</keyword>
<dbReference type="Proteomes" id="UP000800036">
    <property type="component" value="Unassembled WGS sequence"/>
</dbReference>
<feature type="domain" description="Rhodopsin" evidence="7">
    <location>
        <begin position="3"/>
        <end position="145"/>
    </location>
</feature>
<reference evidence="8" key="1">
    <citation type="journal article" date="2020" name="Stud. Mycol.">
        <title>101 Dothideomycetes genomes: a test case for predicting lifestyles and emergence of pathogens.</title>
        <authorList>
            <person name="Haridas S."/>
            <person name="Albert R."/>
            <person name="Binder M."/>
            <person name="Bloem J."/>
            <person name="Labutti K."/>
            <person name="Salamov A."/>
            <person name="Andreopoulos B."/>
            <person name="Baker S."/>
            <person name="Barry K."/>
            <person name="Bills G."/>
            <person name="Bluhm B."/>
            <person name="Cannon C."/>
            <person name="Castanera R."/>
            <person name="Culley D."/>
            <person name="Daum C."/>
            <person name="Ezra D."/>
            <person name="Gonzalez J."/>
            <person name="Henrissat B."/>
            <person name="Kuo A."/>
            <person name="Liang C."/>
            <person name="Lipzen A."/>
            <person name="Lutzoni F."/>
            <person name="Magnuson J."/>
            <person name="Mondo S."/>
            <person name="Nolan M."/>
            <person name="Ohm R."/>
            <person name="Pangilinan J."/>
            <person name="Park H.-J."/>
            <person name="Ramirez L."/>
            <person name="Alfaro M."/>
            <person name="Sun H."/>
            <person name="Tritt A."/>
            <person name="Yoshinaga Y."/>
            <person name="Zwiers L.-H."/>
            <person name="Turgeon B."/>
            <person name="Goodwin S."/>
            <person name="Spatafora J."/>
            <person name="Crous P."/>
            <person name="Grigoriev I."/>
        </authorList>
    </citation>
    <scope>NUCLEOTIDE SEQUENCE</scope>
    <source>
        <strain evidence="8">CBS 107.79</strain>
    </source>
</reference>
<evidence type="ECO:0000313" key="8">
    <source>
        <dbReference type="EMBL" id="KAF1969993.1"/>
    </source>
</evidence>
<dbReference type="AlphaFoldDB" id="A0A6A5UXV6"/>
<evidence type="ECO:0000256" key="3">
    <source>
        <dbReference type="ARBA" id="ARBA00022989"/>
    </source>
</evidence>
<dbReference type="InterPro" id="IPR049326">
    <property type="entry name" value="Rhodopsin_dom_fungi"/>
</dbReference>
<dbReference type="OrthoDB" id="5278984at2759"/>
<dbReference type="InterPro" id="IPR052337">
    <property type="entry name" value="SAT4-like"/>
</dbReference>
<evidence type="ECO:0000256" key="4">
    <source>
        <dbReference type="ARBA" id="ARBA00023136"/>
    </source>
</evidence>
<gene>
    <name evidence="8" type="ORF">BU23DRAFT_571055</name>
</gene>
<evidence type="ECO:0000256" key="1">
    <source>
        <dbReference type="ARBA" id="ARBA00004141"/>
    </source>
</evidence>
<dbReference type="EMBL" id="ML976704">
    <property type="protein sequence ID" value="KAF1969993.1"/>
    <property type="molecule type" value="Genomic_DNA"/>
</dbReference>
<evidence type="ECO:0000259" key="7">
    <source>
        <dbReference type="Pfam" id="PF20684"/>
    </source>
</evidence>
<accession>A0A6A5UXV6</accession>
<dbReference type="GO" id="GO:0016020">
    <property type="term" value="C:membrane"/>
    <property type="evidence" value="ECO:0007669"/>
    <property type="project" value="UniProtKB-SubCell"/>
</dbReference>
<keyword evidence="2 6" id="KW-0812">Transmembrane</keyword>
<comment type="similarity">
    <text evidence="5">Belongs to the SAT4 family.</text>
</comment>
<evidence type="ECO:0000256" key="2">
    <source>
        <dbReference type="ARBA" id="ARBA00022692"/>
    </source>
</evidence>
<keyword evidence="9" id="KW-1185">Reference proteome</keyword>
<evidence type="ECO:0000256" key="6">
    <source>
        <dbReference type="SAM" id="Phobius"/>
    </source>
</evidence>
<proteinExistence type="inferred from homology"/>
<evidence type="ECO:0000313" key="9">
    <source>
        <dbReference type="Proteomes" id="UP000800036"/>
    </source>
</evidence>
<keyword evidence="4 6" id="KW-0472">Membrane</keyword>
<dbReference type="PANTHER" id="PTHR33048:SF129">
    <property type="entry name" value="INTEGRAL MEMBRANE PROTEIN-RELATED"/>
    <property type="match status" value="1"/>
</dbReference>
<name>A0A6A5UXV6_9PLEO</name>
<dbReference type="Pfam" id="PF20684">
    <property type="entry name" value="Fung_rhodopsin"/>
    <property type="match status" value="1"/>
</dbReference>
<organism evidence="8 9">
    <name type="scientific">Bimuria novae-zelandiae CBS 107.79</name>
    <dbReference type="NCBI Taxonomy" id="1447943"/>
    <lineage>
        <taxon>Eukaryota</taxon>
        <taxon>Fungi</taxon>
        <taxon>Dikarya</taxon>
        <taxon>Ascomycota</taxon>
        <taxon>Pezizomycotina</taxon>
        <taxon>Dothideomycetes</taxon>
        <taxon>Pleosporomycetidae</taxon>
        <taxon>Pleosporales</taxon>
        <taxon>Massarineae</taxon>
        <taxon>Didymosphaeriaceae</taxon>
        <taxon>Bimuria</taxon>
    </lineage>
</organism>
<evidence type="ECO:0000256" key="5">
    <source>
        <dbReference type="ARBA" id="ARBA00038359"/>
    </source>
</evidence>
<sequence>MKTVIGVQILTLVDNLSFYFAKCRPVRAAWEKVVEKQCVGEEVKFSFTIPVICVSLMGDLAVAIMPVFVIRKLNRSCVEKCLISFLMMMGLVAVATEVVKLIYANTFRYSSPDVMRTIVSLFFWSRLEESSLLLSACAPLLKAPIEGALHQLGLPAFHNIDRELDTFDSQRKSSGDSQDRNS</sequence>
<feature type="transmembrane region" description="Helical" evidence="6">
    <location>
        <begin position="82"/>
        <end position="103"/>
    </location>
</feature>
<dbReference type="PANTHER" id="PTHR33048">
    <property type="entry name" value="PTH11-LIKE INTEGRAL MEMBRANE PROTEIN (AFU_ORTHOLOGUE AFUA_5G11245)"/>
    <property type="match status" value="1"/>
</dbReference>
<protein>
    <recommendedName>
        <fullName evidence="7">Rhodopsin domain-containing protein</fullName>
    </recommendedName>
</protein>
<comment type="subcellular location">
    <subcellularLocation>
        <location evidence="1">Membrane</location>
        <topology evidence="1">Multi-pass membrane protein</topology>
    </subcellularLocation>
</comment>